<sequence>MPPTYVISLPGSARRSRLQSTFDSIGLPFEFWDAVNGAELSAQALAEVDQEHAQRDWGHRLNKGEIGCALSHIGLYEHMLKQGIGEAIILEDDAQPAEGFLETLAHMLSSLPQRAEIAFLHHGKAKSWPLKRSLPHKHKLVRYRYPSANSRRGIFSARGYWLSLEAAKKLLALAYPIRMPADCLTGYIQRNRLNAYGVEPNLLLETDLPSEIDDGQVRPWLK</sequence>
<dbReference type="EMBL" id="PNRF01000038">
    <property type="protein sequence ID" value="PMR73065.1"/>
    <property type="molecule type" value="Genomic_DNA"/>
</dbReference>
<dbReference type="OrthoDB" id="9816113at2"/>
<dbReference type="Proteomes" id="UP000235803">
    <property type="component" value="Unassembled WGS sequence"/>
</dbReference>
<reference evidence="2 3" key="1">
    <citation type="submission" date="2018-01" db="EMBL/GenBank/DDBJ databases">
        <title>Halomonas endophytica sp. nov., isolated from storage liquid in the stems of Populus euphratica.</title>
        <authorList>
            <person name="Chen C."/>
        </authorList>
    </citation>
    <scope>NUCLEOTIDE SEQUENCE [LARGE SCALE GENOMIC DNA]</scope>
    <source>
        <strain evidence="2 3">MC28</strain>
    </source>
</reference>
<gene>
    <name evidence="2" type="ORF">C1H69_18865</name>
</gene>
<accession>A0A2N7TY41</accession>
<dbReference type="InterPro" id="IPR002654">
    <property type="entry name" value="Glyco_trans_25"/>
</dbReference>
<organism evidence="2 3">
    <name type="scientific">Billgrantia endophytica</name>
    <dbReference type="NCBI Taxonomy" id="2033802"/>
    <lineage>
        <taxon>Bacteria</taxon>
        <taxon>Pseudomonadati</taxon>
        <taxon>Pseudomonadota</taxon>
        <taxon>Gammaproteobacteria</taxon>
        <taxon>Oceanospirillales</taxon>
        <taxon>Halomonadaceae</taxon>
        <taxon>Billgrantia</taxon>
    </lineage>
</organism>
<feature type="domain" description="Glycosyl transferase family 25" evidence="1">
    <location>
        <begin position="1"/>
        <end position="185"/>
    </location>
</feature>
<evidence type="ECO:0000313" key="2">
    <source>
        <dbReference type="EMBL" id="PMR73065.1"/>
    </source>
</evidence>
<keyword evidence="2" id="KW-0808">Transferase</keyword>
<name>A0A2N7TY41_9GAMM</name>
<evidence type="ECO:0000259" key="1">
    <source>
        <dbReference type="Pfam" id="PF01755"/>
    </source>
</evidence>
<dbReference type="GO" id="GO:0016740">
    <property type="term" value="F:transferase activity"/>
    <property type="evidence" value="ECO:0007669"/>
    <property type="project" value="UniProtKB-KW"/>
</dbReference>
<dbReference type="AlphaFoldDB" id="A0A2N7TY41"/>
<proteinExistence type="predicted"/>
<evidence type="ECO:0000313" key="3">
    <source>
        <dbReference type="Proteomes" id="UP000235803"/>
    </source>
</evidence>
<comment type="caution">
    <text evidence="2">The sequence shown here is derived from an EMBL/GenBank/DDBJ whole genome shotgun (WGS) entry which is preliminary data.</text>
</comment>
<dbReference type="Pfam" id="PF01755">
    <property type="entry name" value="Glyco_transf_25"/>
    <property type="match status" value="1"/>
</dbReference>
<dbReference type="CDD" id="cd06532">
    <property type="entry name" value="Glyco_transf_25"/>
    <property type="match status" value="1"/>
</dbReference>
<protein>
    <submittedName>
        <fullName evidence="2">LPS biosynthesis glycosyltransferase</fullName>
    </submittedName>
</protein>
<keyword evidence="3" id="KW-1185">Reference proteome</keyword>